<keyword evidence="1" id="KW-0472">Membrane</keyword>
<sequence length="172" mass="19238">MDGVRHRPRPLLIMMIAFNIMFNTLRPIIIPPTALNASCPKPEMMTIAEFRVRQVTIKSFWVFSNSAFAFALAAALVQVWTQRGERVSFTLVMVALLCMSISSKCSMVVNFWPSWTVTSANYLSLNLSYQEEGTKGRHTLSLSESVKAPLPSSLSWLMVNVISVMFTVDIVG</sequence>
<feature type="transmembrane region" description="Helical" evidence="1">
    <location>
        <begin position="89"/>
        <end position="112"/>
    </location>
</feature>
<dbReference type="Proteomes" id="UP000008694">
    <property type="component" value="Unassembled WGS sequence"/>
</dbReference>
<evidence type="ECO:0000256" key="1">
    <source>
        <dbReference type="SAM" id="Phobius"/>
    </source>
</evidence>
<accession>D7KKW2</accession>
<evidence type="ECO:0000313" key="3">
    <source>
        <dbReference type="Proteomes" id="UP000008694"/>
    </source>
</evidence>
<dbReference type="AlphaFoldDB" id="D7KKW2"/>
<keyword evidence="1" id="KW-0812">Transmembrane</keyword>
<organism evidence="3">
    <name type="scientific">Arabidopsis lyrata subsp. lyrata</name>
    <name type="common">Lyre-leaved rock-cress</name>
    <dbReference type="NCBI Taxonomy" id="81972"/>
    <lineage>
        <taxon>Eukaryota</taxon>
        <taxon>Viridiplantae</taxon>
        <taxon>Streptophyta</taxon>
        <taxon>Embryophyta</taxon>
        <taxon>Tracheophyta</taxon>
        <taxon>Spermatophyta</taxon>
        <taxon>Magnoliopsida</taxon>
        <taxon>eudicotyledons</taxon>
        <taxon>Gunneridae</taxon>
        <taxon>Pentapetalae</taxon>
        <taxon>rosids</taxon>
        <taxon>malvids</taxon>
        <taxon>Brassicales</taxon>
        <taxon>Brassicaceae</taxon>
        <taxon>Camelineae</taxon>
        <taxon>Arabidopsis</taxon>
    </lineage>
</organism>
<dbReference type="EMBL" id="GL348713">
    <property type="protein sequence ID" value="EFH69451.1"/>
    <property type="molecule type" value="Genomic_DNA"/>
</dbReference>
<reference evidence="3" key="1">
    <citation type="journal article" date="2011" name="Nat. Genet.">
        <title>The Arabidopsis lyrata genome sequence and the basis of rapid genome size change.</title>
        <authorList>
            <person name="Hu T.T."/>
            <person name="Pattyn P."/>
            <person name="Bakker E.G."/>
            <person name="Cao J."/>
            <person name="Cheng J.-F."/>
            <person name="Clark R.M."/>
            <person name="Fahlgren N."/>
            <person name="Fawcett J.A."/>
            <person name="Grimwood J."/>
            <person name="Gundlach H."/>
            <person name="Haberer G."/>
            <person name="Hollister J.D."/>
            <person name="Ossowski S."/>
            <person name="Ottilar R.P."/>
            <person name="Salamov A.A."/>
            <person name="Schneeberger K."/>
            <person name="Spannagl M."/>
            <person name="Wang X."/>
            <person name="Yang L."/>
            <person name="Nasrallah M.E."/>
            <person name="Bergelson J."/>
            <person name="Carrington J.C."/>
            <person name="Gaut B.S."/>
            <person name="Schmutz J."/>
            <person name="Mayer K.F.X."/>
            <person name="Van de Peer Y."/>
            <person name="Grigoriev I.V."/>
            <person name="Nordborg M."/>
            <person name="Weigel D."/>
            <person name="Guo Y.-L."/>
        </authorList>
    </citation>
    <scope>NUCLEOTIDE SEQUENCE [LARGE SCALE GENOMIC DNA]</scope>
    <source>
        <strain evidence="3">cv. MN47</strain>
    </source>
</reference>
<name>D7KKW2_ARALL</name>
<dbReference type="HOGENOM" id="CLU_1557381_0_0_1"/>
<evidence type="ECO:0000313" key="2">
    <source>
        <dbReference type="EMBL" id="EFH69451.1"/>
    </source>
</evidence>
<protein>
    <submittedName>
        <fullName evidence="2">Predicted protein</fullName>
    </submittedName>
</protein>
<feature type="transmembrane region" description="Helical" evidence="1">
    <location>
        <begin position="55"/>
        <end position="77"/>
    </location>
</feature>
<keyword evidence="3" id="KW-1185">Reference proteome</keyword>
<keyword evidence="1" id="KW-1133">Transmembrane helix</keyword>
<proteinExistence type="predicted"/>
<dbReference type="Gramene" id="Al_scaffold_0001_2289">
    <property type="protein sequence ID" value="Al_scaffold_0001_2289"/>
    <property type="gene ID" value="Al_scaffold_0001_2289"/>
</dbReference>
<gene>
    <name evidence="2" type="ORF">ARALYDRAFT_679966</name>
</gene>